<dbReference type="AlphaFoldDB" id="D3Q9I5"/>
<dbReference type="Proteomes" id="UP000000844">
    <property type="component" value="Chromosome"/>
</dbReference>
<organism evidence="6 7">
    <name type="scientific">Stackebrandtia nassauensis (strain DSM 44728 / CIP 108903 / NRRL B-16338 / NBRC 102104 / LLR-40K-21)</name>
    <dbReference type="NCBI Taxonomy" id="446470"/>
    <lineage>
        <taxon>Bacteria</taxon>
        <taxon>Bacillati</taxon>
        <taxon>Actinomycetota</taxon>
        <taxon>Actinomycetes</taxon>
        <taxon>Glycomycetales</taxon>
        <taxon>Glycomycetaceae</taxon>
        <taxon>Stackebrandtia</taxon>
    </lineage>
</organism>
<dbReference type="PANTHER" id="PTHR43792:SF8">
    <property type="entry name" value="[RIBOSOMAL PROTEIN US5]-ALANINE N-ACETYLTRANSFERASE"/>
    <property type="match status" value="1"/>
</dbReference>
<evidence type="ECO:0000313" key="7">
    <source>
        <dbReference type="Proteomes" id="UP000000844"/>
    </source>
</evidence>
<comment type="similarity">
    <text evidence="3">Belongs to the acetyltransferase family. RimJ subfamily.</text>
</comment>
<dbReference type="eggNOG" id="COG1670">
    <property type="taxonomic scope" value="Bacteria"/>
</dbReference>
<dbReference type="HOGENOM" id="CLU_013985_3_4_11"/>
<protein>
    <submittedName>
        <fullName evidence="6">GCN5-related N-acetyltransferase</fullName>
    </submittedName>
</protein>
<feature type="region of interest" description="Disordered" evidence="4">
    <location>
        <begin position="163"/>
        <end position="184"/>
    </location>
</feature>
<feature type="domain" description="N-acetyltransferase" evidence="5">
    <location>
        <begin position="20"/>
        <end position="184"/>
    </location>
</feature>
<keyword evidence="7" id="KW-1185">Reference proteome</keyword>
<evidence type="ECO:0000256" key="1">
    <source>
        <dbReference type="ARBA" id="ARBA00022679"/>
    </source>
</evidence>
<keyword evidence="1 6" id="KW-0808">Transferase</keyword>
<name>D3Q9I5_STANL</name>
<reference evidence="6 7" key="1">
    <citation type="journal article" date="2009" name="Stand. Genomic Sci.">
        <title>Complete genome sequence of Stackebrandtia nassauensis type strain (LLR-40K-21).</title>
        <authorList>
            <person name="Munk C."/>
            <person name="Lapidus A."/>
            <person name="Copeland A."/>
            <person name="Jando M."/>
            <person name="Mayilraj S."/>
            <person name="Glavina Del Rio T."/>
            <person name="Nolan M."/>
            <person name="Chen F."/>
            <person name="Lucas S."/>
            <person name="Tice H."/>
            <person name="Cheng J.F."/>
            <person name="Han C."/>
            <person name="Detter J.C."/>
            <person name="Bruce D."/>
            <person name="Goodwin L."/>
            <person name="Chain P."/>
            <person name="Pitluck S."/>
            <person name="Goker M."/>
            <person name="Ovchinikova G."/>
            <person name="Pati A."/>
            <person name="Ivanova N."/>
            <person name="Mavromatis K."/>
            <person name="Chen A."/>
            <person name="Palaniappan K."/>
            <person name="Land M."/>
            <person name="Hauser L."/>
            <person name="Chang Y.J."/>
            <person name="Jeffries C.D."/>
            <person name="Bristow J."/>
            <person name="Eisen J.A."/>
            <person name="Markowitz V."/>
            <person name="Hugenholtz P."/>
            <person name="Kyrpides N.C."/>
            <person name="Klenk H.P."/>
        </authorList>
    </citation>
    <scope>NUCLEOTIDE SEQUENCE [LARGE SCALE GENOMIC DNA]</scope>
    <source>
        <strain evidence="7">DSM 44728 / CIP 108903 / NRRL B-16338 / NBRC 102104 / LLR-40K-21</strain>
    </source>
</reference>
<dbReference type="Gene3D" id="3.40.630.30">
    <property type="match status" value="1"/>
</dbReference>
<dbReference type="SUPFAM" id="SSF55729">
    <property type="entry name" value="Acyl-CoA N-acyltransferases (Nat)"/>
    <property type="match status" value="1"/>
</dbReference>
<evidence type="ECO:0000256" key="2">
    <source>
        <dbReference type="ARBA" id="ARBA00023315"/>
    </source>
</evidence>
<dbReference type="GO" id="GO:0016747">
    <property type="term" value="F:acyltransferase activity, transferring groups other than amino-acyl groups"/>
    <property type="evidence" value="ECO:0007669"/>
    <property type="project" value="InterPro"/>
</dbReference>
<evidence type="ECO:0000259" key="5">
    <source>
        <dbReference type="PROSITE" id="PS51186"/>
    </source>
</evidence>
<dbReference type="OrthoDB" id="2061990at2"/>
<dbReference type="InterPro" id="IPR000182">
    <property type="entry name" value="GNAT_dom"/>
</dbReference>
<dbReference type="EMBL" id="CP001778">
    <property type="protein sequence ID" value="ADD42667.1"/>
    <property type="molecule type" value="Genomic_DNA"/>
</dbReference>
<dbReference type="PANTHER" id="PTHR43792">
    <property type="entry name" value="GNAT FAMILY, PUTATIVE (AFU_ORTHOLOGUE AFUA_3G00765)-RELATED-RELATED"/>
    <property type="match status" value="1"/>
</dbReference>
<dbReference type="RefSeq" id="WP_013018238.1">
    <property type="nucleotide sequence ID" value="NC_013947.1"/>
</dbReference>
<evidence type="ECO:0000256" key="3">
    <source>
        <dbReference type="ARBA" id="ARBA00038502"/>
    </source>
</evidence>
<evidence type="ECO:0000256" key="4">
    <source>
        <dbReference type="SAM" id="MobiDB-lite"/>
    </source>
</evidence>
<proteinExistence type="inferred from homology"/>
<gene>
    <name evidence="6" type="ordered locus">Snas_2993</name>
</gene>
<accession>D3Q9I5</accession>
<dbReference type="InterPro" id="IPR016181">
    <property type="entry name" value="Acyl_CoA_acyltransferase"/>
</dbReference>
<dbReference type="KEGG" id="sna:Snas_2993"/>
<evidence type="ECO:0000313" key="6">
    <source>
        <dbReference type="EMBL" id="ADD42667.1"/>
    </source>
</evidence>
<sequence length="184" mass="20125">MCANPPVTLTADAVATTPALLLRPWHPADAAALATAHDDPDMRRTLMFPLDGIAEARDWIGRQVESWNAGTRHSFAVLGADDERILGHVVVKMVSDFDPAAVEVGYWTVTAARGLGVAPRAVATVTPWIFAEWDRVKRVDLLHAVDNPASCRVADKSGFRLEAELPPRPPEYPGPGHRHVRDRD</sequence>
<keyword evidence="2" id="KW-0012">Acyltransferase</keyword>
<dbReference type="PROSITE" id="PS51186">
    <property type="entry name" value="GNAT"/>
    <property type="match status" value="1"/>
</dbReference>
<dbReference type="InterPro" id="IPR051531">
    <property type="entry name" value="N-acetyltransferase"/>
</dbReference>
<dbReference type="Pfam" id="PF13302">
    <property type="entry name" value="Acetyltransf_3"/>
    <property type="match status" value="1"/>
</dbReference>